<dbReference type="EMBL" id="MLGG01000024">
    <property type="protein sequence ID" value="KAK1454827.1"/>
    <property type="molecule type" value="Genomic_DNA"/>
</dbReference>
<feature type="compositionally biased region" description="Pro residues" evidence="1">
    <location>
        <begin position="106"/>
        <end position="143"/>
    </location>
</feature>
<organism evidence="2 3">
    <name type="scientific">Colletotrichum melonis</name>
    <dbReference type="NCBI Taxonomy" id="1209925"/>
    <lineage>
        <taxon>Eukaryota</taxon>
        <taxon>Fungi</taxon>
        <taxon>Dikarya</taxon>
        <taxon>Ascomycota</taxon>
        <taxon>Pezizomycotina</taxon>
        <taxon>Sordariomycetes</taxon>
        <taxon>Hypocreomycetidae</taxon>
        <taxon>Glomerellales</taxon>
        <taxon>Glomerellaceae</taxon>
        <taxon>Colletotrichum</taxon>
        <taxon>Colletotrichum acutatum species complex</taxon>
    </lineage>
</organism>
<sequence length="1043" mass="117363">MTTWTARQSRSVPDLAEAYDELLNFDFEPENDEACRQFELLQTSLRDLQSLIKIRDKIRRIHSTSHDVQADLTEDSDRVIEVATKDLNDYYDDLKGPVPALSRPPISHPPPPIPHPPPPPRSPPPPFRSSPPPPPPPPPPPHPLLRHPRQISNRKKLVSTSASLFVKTLFDVATEELWPEELKTIPSVLSELSKEFAIRVVLDSSTTETKSLMYLVHKHHGIIDLCFRDIERQQDDGLLTEQKAASAFQQDPALTSTNNSVRWPFIWRRSDEQTRKDLNQTKHYYGAGEQNLTEDEELLNLPTSQSYHRILLQASSYLWLVSRIRSQKEHEVPGPNITRDVINRFVLQTIGLPEETSMESLLAVHTIVIMANWDPFRFYYDQQYTESIDRTLEGVITITGWKDNVQAATCLQYMTQTWPTSGREFLGLLQDMVKDPTTAHTATLPNKAIVKVSYVDGSVRIATSGSVYCIAEVVEQIAWLGSALQSSPVVHGIASCRPSLTELQLDPDHPHIKFDRQFSLNFIFSTEKEDEKTVVAADCWHNLFKNPIVVSGYPIMRRPRPDSGLDIPLGIMATLINSNSSVNFGGRVFIKGFSAMLVAIEVVDRVVFWHLLVNENGDYISYTDSRLRTISRLARPVKIDDLETSRHILGWCGDIRNFMGAPDANYNLRQSNLRTPGKDLRLQNFSVTGGKFINVGCSLATGAKDRPVHIPYPPDDHIETLRRLSRRYFVIYDVDDARAWLVDGTSTLLHILRTKIADLQTDPNLKNLLLFDEKDLEEPPVTHTGNAAAFEFLANPNNLHIPIYSRATTLKKTEAEKEVSDSVPGDDPAICRVKDCLSQIYQHLELIMAHQAEAQTQPGISLRPKSVFRETLEGFDFMVVVHHEETRARLATLKKADGGWVKFTREIGATILFGGGFGDLFQPKSGIENGSSCLLHSSVPKGENYLAACVTDLLSIIKNNGDISPRSRLLIKETMSKTSRPKPLNAIEHYSSSPLPRENGRDRVEDLTSMLSLAFPSKGQNLVFPAENTSGAVLFGYKIRLRL</sequence>
<dbReference type="PANTHER" id="PTHR45691:SF1">
    <property type="entry name" value="FH2 DOMAIN-CONTAINING PROTEIN 1-RELATED"/>
    <property type="match status" value="1"/>
</dbReference>
<evidence type="ECO:0000313" key="3">
    <source>
        <dbReference type="Proteomes" id="UP001239795"/>
    </source>
</evidence>
<dbReference type="AlphaFoldDB" id="A0AAI9UAL5"/>
<gene>
    <name evidence="2" type="ORF">CMEL01_03587</name>
</gene>
<proteinExistence type="predicted"/>
<feature type="region of interest" description="Disordered" evidence="1">
    <location>
        <begin position="91"/>
        <end position="147"/>
    </location>
</feature>
<dbReference type="InterPro" id="IPR051412">
    <property type="entry name" value="Formin_Homology_Diaphanous_sf"/>
</dbReference>
<dbReference type="GO" id="GO:0005884">
    <property type="term" value="C:actin filament"/>
    <property type="evidence" value="ECO:0007669"/>
    <property type="project" value="TreeGrafter"/>
</dbReference>
<dbReference type="GO" id="GO:0030041">
    <property type="term" value="P:actin filament polymerization"/>
    <property type="evidence" value="ECO:0007669"/>
    <property type="project" value="TreeGrafter"/>
</dbReference>
<comment type="caution">
    <text evidence="2">The sequence shown here is derived from an EMBL/GenBank/DDBJ whole genome shotgun (WGS) entry which is preliminary data.</text>
</comment>
<protein>
    <submittedName>
        <fullName evidence="2">Uncharacterized protein</fullName>
    </submittedName>
</protein>
<keyword evidence="3" id="KW-1185">Reference proteome</keyword>
<name>A0AAI9UAL5_9PEZI</name>
<dbReference type="SUPFAM" id="SSF101447">
    <property type="entry name" value="Formin homology 2 domain (FH2 domain)"/>
    <property type="match status" value="1"/>
</dbReference>
<reference evidence="2 3" key="1">
    <citation type="submission" date="2016-10" db="EMBL/GenBank/DDBJ databases">
        <title>The genome sequence of Colletotrichum fioriniae PJ7.</title>
        <authorList>
            <person name="Baroncelli R."/>
        </authorList>
    </citation>
    <scope>NUCLEOTIDE SEQUENCE [LARGE SCALE GENOMIC DNA]</scope>
    <source>
        <strain evidence="2">Col 31</strain>
    </source>
</reference>
<evidence type="ECO:0000256" key="1">
    <source>
        <dbReference type="SAM" id="MobiDB-lite"/>
    </source>
</evidence>
<evidence type="ECO:0000313" key="2">
    <source>
        <dbReference type="EMBL" id="KAK1454827.1"/>
    </source>
</evidence>
<dbReference type="Proteomes" id="UP001239795">
    <property type="component" value="Unassembled WGS sequence"/>
</dbReference>
<dbReference type="PANTHER" id="PTHR45691">
    <property type="entry name" value="PROTEIN DIAPHANOUS"/>
    <property type="match status" value="1"/>
</dbReference>
<accession>A0AAI9UAL5</accession>